<comment type="caution">
    <text evidence="10">The sequence shown here is derived from an EMBL/GenBank/DDBJ whole genome shotgun (WGS) entry which is preliminary data.</text>
</comment>
<organism evidence="10 11">
    <name type="scientific">Actinokineospora spheciospongiae</name>
    <dbReference type="NCBI Taxonomy" id="909613"/>
    <lineage>
        <taxon>Bacteria</taxon>
        <taxon>Bacillati</taxon>
        <taxon>Actinomycetota</taxon>
        <taxon>Actinomycetes</taxon>
        <taxon>Pseudonocardiales</taxon>
        <taxon>Pseudonocardiaceae</taxon>
        <taxon>Actinokineospora</taxon>
    </lineage>
</organism>
<feature type="transmembrane region" description="Helical" evidence="8">
    <location>
        <begin position="440"/>
        <end position="459"/>
    </location>
</feature>
<dbReference type="SUPFAM" id="SSF103473">
    <property type="entry name" value="MFS general substrate transporter"/>
    <property type="match status" value="1"/>
</dbReference>
<feature type="transmembrane region" description="Helical" evidence="8">
    <location>
        <begin position="283"/>
        <end position="312"/>
    </location>
</feature>
<dbReference type="PANTHER" id="PTHR23513:SF11">
    <property type="entry name" value="STAPHYLOFERRIN A TRANSPORTER"/>
    <property type="match status" value="1"/>
</dbReference>
<dbReference type="Pfam" id="PF05977">
    <property type="entry name" value="MFS_3"/>
    <property type="match status" value="1"/>
</dbReference>
<reference evidence="10 11" key="1">
    <citation type="journal article" date="2014" name="Genome Announc.">
        <title>Draft Genome Sequence of the Antitrypanosomally Active Sponge-Associated Bacterium Actinokineospora sp. Strain EG49.</title>
        <authorList>
            <person name="Harjes J."/>
            <person name="Ryu T."/>
            <person name="Abdelmohsen U.R."/>
            <person name="Moitinho-Silva L."/>
            <person name="Horn H."/>
            <person name="Ravasi T."/>
            <person name="Hentschel U."/>
        </authorList>
    </citation>
    <scope>NUCLEOTIDE SEQUENCE [LARGE SCALE GENOMIC DNA]</scope>
    <source>
        <strain evidence="10 11">EG49</strain>
    </source>
</reference>
<dbReference type="EMBL" id="AYXG01000230">
    <property type="protein sequence ID" value="EWC58753.1"/>
    <property type="molecule type" value="Genomic_DNA"/>
</dbReference>
<evidence type="ECO:0000259" key="9">
    <source>
        <dbReference type="PROSITE" id="PS50850"/>
    </source>
</evidence>
<proteinExistence type="predicted"/>
<dbReference type="STRING" id="909613.UO65_6004"/>
<accession>W7IDX8</accession>
<evidence type="ECO:0000256" key="2">
    <source>
        <dbReference type="ARBA" id="ARBA00022448"/>
    </source>
</evidence>
<evidence type="ECO:0000256" key="8">
    <source>
        <dbReference type="SAM" id="Phobius"/>
    </source>
</evidence>
<sequence length="479" mass="50675">MRAYAGDTREQRPTNDIVQDLAQPSAASPPANPPPENDRTAEVVADSADTTAAAPTGEADGRVGMFSSLRVRNYRLFASGQVVSNVGTWMQRIAQDWLVLVLTDNNPVALGIAAALQFLPTLMFSLWAGVLADRLDKRKLLIGLQAGIATSALVLGLLDVTGVVQVWHVYVLCFVLGAFSAVEVPTRQSFVVEIVGRDQVTNAVALNSTSFNLARIIGPAIAGVMITLVGTGWLFLGNAVFTVAVIVGLVMMDPAKLIRGPRLDRAKGQLRAGLRYVWGRPDLMTVMVLVFFVSTFGMTFFVSLAVVAANVFQRDAAGYGLLSTTLAVGTLAGALVAARRSGRGRPRTRLLLVAAFGFGVLEVVAGLMPSYLTFALALVPVGFAVMTFMTTANATVQLAVSPEMRGRVMGLYMLVFVGGNPIGAPMTGWLADTWGGRSPFFVGGAVAAGAALVCGLVLLRRGGVKLPARVRGLRILRRG</sequence>
<dbReference type="PANTHER" id="PTHR23513">
    <property type="entry name" value="INTEGRAL MEMBRANE EFFLUX PROTEIN-RELATED"/>
    <property type="match status" value="1"/>
</dbReference>
<protein>
    <submittedName>
        <fullName evidence="10">Putative MFS permease</fullName>
    </submittedName>
</protein>
<name>W7IDX8_9PSEU</name>
<evidence type="ECO:0000256" key="4">
    <source>
        <dbReference type="ARBA" id="ARBA00022692"/>
    </source>
</evidence>
<evidence type="ECO:0000313" key="10">
    <source>
        <dbReference type="EMBL" id="EWC58753.1"/>
    </source>
</evidence>
<evidence type="ECO:0000256" key="1">
    <source>
        <dbReference type="ARBA" id="ARBA00004651"/>
    </source>
</evidence>
<evidence type="ECO:0000256" key="5">
    <source>
        <dbReference type="ARBA" id="ARBA00022989"/>
    </source>
</evidence>
<feature type="transmembrane region" description="Helical" evidence="8">
    <location>
        <begin position="232"/>
        <end position="252"/>
    </location>
</feature>
<keyword evidence="2" id="KW-0813">Transport</keyword>
<keyword evidence="11" id="KW-1185">Reference proteome</keyword>
<feature type="transmembrane region" description="Helical" evidence="8">
    <location>
        <begin position="374"/>
        <end position="396"/>
    </location>
</feature>
<evidence type="ECO:0000313" key="11">
    <source>
        <dbReference type="Proteomes" id="UP000019277"/>
    </source>
</evidence>
<dbReference type="PATRIC" id="fig|909613.9.peg.6005"/>
<dbReference type="Gene3D" id="1.20.1250.20">
    <property type="entry name" value="MFS general substrate transporter like domains"/>
    <property type="match status" value="1"/>
</dbReference>
<keyword evidence="6 8" id="KW-0472">Membrane</keyword>
<comment type="subcellular location">
    <subcellularLocation>
        <location evidence="1">Cell membrane</location>
        <topology evidence="1">Multi-pass membrane protein</topology>
    </subcellularLocation>
</comment>
<feature type="transmembrane region" description="Helical" evidence="8">
    <location>
        <begin position="318"/>
        <end position="338"/>
    </location>
</feature>
<gene>
    <name evidence="10" type="ORF">UO65_6004</name>
</gene>
<dbReference type="AlphaFoldDB" id="W7IDX8"/>
<keyword evidence="3" id="KW-1003">Cell membrane</keyword>
<dbReference type="InterPro" id="IPR020846">
    <property type="entry name" value="MFS_dom"/>
</dbReference>
<feature type="transmembrane region" description="Helical" evidence="8">
    <location>
        <begin position="408"/>
        <end position="428"/>
    </location>
</feature>
<dbReference type="PROSITE" id="PS50850">
    <property type="entry name" value="MFS"/>
    <property type="match status" value="1"/>
</dbReference>
<feature type="transmembrane region" description="Helical" evidence="8">
    <location>
        <begin position="350"/>
        <end position="368"/>
    </location>
</feature>
<feature type="transmembrane region" description="Helical" evidence="8">
    <location>
        <begin position="140"/>
        <end position="158"/>
    </location>
</feature>
<feature type="domain" description="Major facilitator superfamily (MFS) profile" evidence="9">
    <location>
        <begin position="283"/>
        <end position="479"/>
    </location>
</feature>
<feature type="transmembrane region" description="Helical" evidence="8">
    <location>
        <begin position="164"/>
        <end position="182"/>
    </location>
</feature>
<dbReference type="GO" id="GO:0022857">
    <property type="term" value="F:transmembrane transporter activity"/>
    <property type="evidence" value="ECO:0007669"/>
    <property type="project" value="InterPro"/>
</dbReference>
<feature type="region of interest" description="Disordered" evidence="7">
    <location>
        <begin position="1"/>
        <end position="42"/>
    </location>
</feature>
<keyword evidence="4 8" id="KW-0812">Transmembrane</keyword>
<dbReference type="CDD" id="cd06173">
    <property type="entry name" value="MFS_MefA_like"/>
    <property type="match status" value="1"/>
</dbReference>
<evidence type="ECO:0000256" key="6">
    <source>
        <dbReference type="ARBA" id="ARBA00023136"/>
    </source>
</evidence>
<feature type="transmembrane region" description="Helical" evidence="8">
    <location>
        <begin position="108"/>
        <end position="128"/>
    </location>
</feature>
<evidence type="ECO:0000256" key="3">
    <source>
        <dbReference type="ARBA" id="ARBA00022475"/>
    </source>
</evidence>
<dbReference type="InterPro" id="IPR010290">
    <property type="entry name" value="TM_effector"/>
</dbReference>
<dbReference type="eggNOG" id="COG2814">
    <property type="taxonomic scope" value="Bacteria"/>
</dbReference>
<keyword evidence="5 8" id="KW-1133">Transmembrane helix</keyword>
<evidence type="ECO:0000256" key="7">
    <source>
        <dbReference type="SAM" id="MobiDB-lite"/>
    </source>
</evidence>
<dbReference type="Proteomes" id="UP000019277">
    <property type="component" value="Unassembled WGS sequence"/>
</dbReference>
<dbReference type="GO" id="GO:0005886">
    <property type="term" value="C:plasma membrane"/>
    <property type="evidence" value="ECO:0007669"/>
    <property type="project" value="UniProtKB-SubCell"/>
</dbReference>
<dbReference type="InterPro" id="IPR036259">
    <property type="entry name" value="MFS_trans_sf"/>
</dbReference>